<sequence length="253" mass="27153">MLKFSQSIYLLTRSGGAISGAIRGAKDSTWGNSAATKRDVQPSDATWALFSACRALSAGMKFAALRAGRRHVTPVLRAGPTVLAPEIAPGGRVLNRPDIAPEIERDRANLSLAPERGWIAPPLHASAALKIASGAKKKDLAPEIAPRLQAVLDLSHAKQKHKGDAVAVAGRRRGRDAAPRARVEQYRRQMCRDVQQAIKMFLRPLARPWLGSGAEGEDSGAATASEEGLALVFGRASVQREEQAGRWEAWTEG</sequence>
<feature type="non-terminal residue" evidence="1">
    <location>
        <position position="253"/>
    </location>
</feature>
<keyword evidence="2" id="KW-1185">Reference proteome</keyword>
<evidence type="ECO:0000313" key="2">
    <source>
        <dbReference type="Proteomes" id="UP000266841"/>
    </source>
</evidence>
<protein>
    <submittedName>
        <fullName evidence="1">Uncharacterized protein</fullName>
    </submittedName>
</protein>
<reference evidence="1 2" key="1">
    <citation type="journal article" date="2012" name="Genome Biol.">
        <title>Genome and low-iron response of an oceanic diatom adapted to chronic iron limitation.</title>
        <authorList>
            <person name="Lommer M."/>
            <person name="Specht M."/>
            <person name="Roy A.S."/>
            <person name="Kraemer L."/>
            <person name="Andreson R."/>
            <person name="Gutowska M.A."/>
            <person name="Wolf J."/>
            <person name="Bergner S.V."/>
            <person name="Schilhabel M.B."/>
            <person name="Klostermeier U.C."/>
            <person name="Beiko R.G."/>
            <person name="Rosenstiel P."/>
            <person name="Hippler M."/>
            <person name="Laroche J."/>
        </authorList>
    </citation>
    <scope>NUCLEOTIDE SEQUENCE [LARGE SCALE GENOMIC DNA]</scope>
    <source>
        <strain evidence="1 2">CCMP1005</strain>
    </source>
</reference>
<comment type="caution">
    <text evidence="1">The sequence shown here is derived from an EMBL/GenBank/DDBJ whole genome shotgun (WGS) entry which is preliminary data.</text>
</comment>
<accession>K0R5Z3</accession>
<evidence type="ECO:0000313" key="1">
    <source>
        <dbReference type="EMBL" id="EJK47339.1"/>
    </source>
</evidence>
<organism evidence="1 2">
    <name type="scientific">Thalassiosira oceanica</name>
    <name type="common">Marine diatom</name>
    <dbReference type="NCBI Taxonomy" id="159749"/>
    <lineage>
        <taxon>Eukaryota</taxon>
        <taxon>Sar</taxon>
        <taxon>Stramenopiles</taxon>
        <taxon>Ochrophyta</taxon>
        <taxon>Bacillariophyta</taxon>
        <taxon>Coscinodiscophyceae</taxon>
        <taxon>Thalassiosirophycidae</taxon>
        <taxon>Thalassiosirales</taxon>
        <taxon>Thalassiosiraceae</taxon>
        <taxon>Thalassiosira</taxon>
    </lineage>
</organism>
<proteinExistence type="predicted"/>
<gene>
    <name evidence="1" type="ORF">THAOC_33948</name>
</gene>
<dbReference type="Proteomes" id="UP000266841">
    <property type="component" value="Unassembled WGS sequence"/>
</dbReference>
<dbReference type="AlphaFoldDB" id="K0R5Z3"/>
<dbReference type="EMBL" id="AGNL01047064">
    <property type="protein sequence ID" value="EJK47339.1"/>
    <property type="molecule type" value="Genomic_DNA"/>
</dbReference>
<name>K0R5Z3_THAOC</name>